<reference evidence="1 2" key="1">
    <citation type="submission" date="2023-12" db="EMBL/GenBank/DDBJ databases">
        <title>Sinomonas terricola sp. nov, isolated from litchi orchard soil in Guangdong, PR China.</title>
        <authorList>
            <person name="Jiaxin W."/>
            <person name="Yang Z."/>
            <person name="Honghui Z."/>
        </authorList>
    </citation>
    <scope>NUCLEOTIDE SEQUENCE [LARGE SCALE GENOMIC DNA]</scope>
    <source>
        <strain evidence="1 2">JGH33</strain>
    </source>
</reference>
<dbReference type="EMBL" id="JAYGGQ010000014">
    <property type="protein sequence ID" value="MEA5456365.1"/>
    <property type="molecule type" value="Genomic_DNA"/>
</dbReference>
<keyword evidence="2" id="KW-1185">Reference proteome</keyword>
<dbReference type="Proteomes" id="UP001304769">
    <property type="component" value="Unassembled WGS sequence"/>
</dbReference>
<dbReference type="RefSeq" id="WP_323280257.1">
    <property type="nucleotide sequence ID" value="NZ_JAYGGQ010000014.1"/>
</dbReference>
<comment type="caution">
    <text evidence="1">The sequence shown here is derived from an EMBL/GenBank/DDBJ whole genome shotgun (WGS) entry which is preliminary data.</text>
</comment>
<sequence>MGNLGTDDGGGSLARKRGEACAAVVLGRVPNATVIALPFDAGLSLPRPLAPAACGESTRRAVLELRTSVSPRGEST</sequence>
<accession>A0ABU5TA15</accession>
<evidence type="ECO:0000313" key="2">
    <source>
        <dbReference type="Proteomes" id="UP001304769"/>
    </source>
</evidence>
<evidence type="ECO:0000313" key="1">
    <source>
        <dbReference type="EMBL" id="MEA5456365.1"/>
    </source>
</evidence>
<name>A0ABU5TA15_9MICC</name>
<protein>
    <submittedName>
        <fullName evidence="1">Uncharacterized protein</fullName>
    </submittedName>
</protein>
<organism evidence="1 2">
    <name type="scientific">Sinomonas terricola</name>
    <dbReference type="NCBI Taxonomy" id="3110330"/>
    <lineage>
        <taxon>Bacteria</taxon>
        <taxon>Bacillati</taxon>
        <taxon>Actinomycetota</taxon>
        <taxon>Actinomycetes</taxon>
        <taxon>Micrococcales</taxon>
        <taxon>Micrococcaceae</taxon>
        <taxon>Sinomonas</taxon>
    </lineage>
</organism>
<proteinExistence type="predicted"/>
<gene>
    <name evidence="1" type="ORF">SPF06_16650</name>
</gene>